<dbReference type="Pfam" id="PF01026">
    <property type="entry name" value="TatD_DNase"/>
    <property type="match status" value="1"/>
</dbReference>
<protein>
    <submittedName>
        <fullName evidence="4">TatD family hydrolase</fullName>
    </submittedName>
</protein>
<dbReference type="RefSeq" id="WP_200464845.1">
    <property type="nucleotide sequence ID" value="NZ_JAENRR010000019.1"/>
</dbReference>
<name>A0ABS1HIW0_9BACT</name>
<dbReference type="InterPro" id="IPR015991">
    <property type="entry name" value="TatD/YcfH-like"/>
</dbReference>
<dbReference type="InterPro" id="IPR032466">
    <property type="entry name" value="Metal_Hydrolase"/>
</dbReference>
<dbReference type="PANTHER" id="PTHR46124">
    <property type="entry name" value="D-AMINOACYL-TRNA DEACYLASE"/>
    <property type="match status" value="1"/>
</dbReference>
<organism evidence="4 5">
    <name type="scientific">Carboxylicivirga marina</name>
    <dbReference type="NCBI Taxonomy" id="2800988"/>
    <lineage>
        <taxon>Bacteria</taxon>
        <taxon>Pseudomonadati</taxon>
        <taxon>Bacteroidota</taxon>
        <taxon>Bacteroidia</taxon>
        <taxon>Marinilabiliales</taxon>
        <taxon>Marinilabiliaceae</taxon>
        <taxon>Carboxylicivirga</taxon>
    </lineage>
</organism>
<evidence type="ECO:0000313" key="4">
    <source>
        <dbReference type="EMBL" id="MBK3517615.1"/>
    </source>
</evidence>
<comment type="caution">
    <text evidence="4">The sequence shown here is derived from an EMBL/GenBank/DDBJ whole genome shotgun (WGS) entry which is preliminary data.</text>
</comment>
<dbReference type="InterPro" id="IPR018228">
    <property type="entry name" value="DNase_TatD-rel_CS"/>
</dbReference>
<dbReference type="Proteomes" id="UP000605676">
    <property type="component" value="Unassembled WGS sequence"/>
</dbReference>
<proteinExistence type="inferred from homology"/>
<accession>A0ABS1HIW0</accession>
<evidence type="ECO:0000256" key="1">
    <source>
        <dbReference type="ARBA" id="ARBA00009275"/>
    </source>
</evidence>
<gene>
    <name evidence="4" type="ORF">JIV24_09760</name>
</gene>
<comment type="similarity">
    <text evidence="1">Belongs to the metallo-dependent hydrolases superfamily. TatD-type hydrolase family.</text>
</comment>
<evidence type="ECO:0000313" key="5">
    <source>
        <dbReference type="Proteomes" id="UP000605676"/>
    </source>
</evidence>
<dbReference type="PANTHER" id="PTHR46124:SF4">
    <property type="entry name" value="HYDROLASE TATD"/>
    <property type="match status" value="1"/>
</dbReference>
<dbReference type="EMBL" id="JAENRR010000019">
    <property type="protein sequence ID" value="MBK3517615.1"/>
    <property type="molecule type" value="Genomic_DNA"/>
</dbReference>
<keyword evidence="2" id="KW-0479">Metal-binding</keyword>
<evidence type="ECO:0000256" key="3">
    <source>
        <dbReference type="ARBA" id="ARBA00022801"/>
    </source>
</evidence>
<dbReference type="Gene3D" id="3.20.20.140">
    <property type="entry name" value="Metal-dependent hydrolases"/>
    <property type="match status" value="1"/>
</dbReference>
<reference evidence="4 5" key="1">
    <citation type="submission" date="2021-01" db="EMBL/GenBank/DDBJ databases">
        <title>Carboxyliciviraga sp.nov., isolated from coastal sediments.</title>
        <authorList>
            <person name="Lu D."/>
            <person name="Zhang T."/>
        </authorList>
    </citation>
    <scope>NUCLEOTIDE SEQUENCE [LARGE SCALE GENOMIC DNA]</scope>
    <source>
        <strain evidence="4 5">N1Y132</strain>
    </source>
</reference>
<keyword evidence="5" id="KW-1185">Reference proteome</keyword>
<dbReference type="GO" id="GO:0016787">
    <property type="term" value="F:hydrolase activity"/>
    <property type="evidence" value="ECO:0007669"/>
    <property type="project" value="UniProtKB-KW"/>
</dbReference>
<dbReference type="PROSITE" id="PS01091">
    <property type="entry name" value="TATD_3"/>
    <property type="match status" value="1"/>
</dbReference>
<evidence type="ECO:0000256" key="2">
    <source>
        <dbReference type="ARBA" id="ARBA00022723"/>
    </source>
</evidence>
<dbReference type="PIRSF" id="PIRSF005902">
    <property type="entry name" value="DNase_TatD"/>
    <property type="match status" value="1"/>
</dbReference>
<sequence>MIDTHSHIYLSDFDEDRSEVINRAKAVGLEKILLPNVDEETFDAMHQLEEQNDGFCYAMMGIHPTSIKSNYQELLAQAKQHINERPYIAIGEIGIDLYWDKTFRAEQMKAFEEQILWAKELNLPIVIHCRDAFPEVFEVLEKQLDDKLMGVFHSFTGDEEQAKRILSYNAFMIGINGVVTFKNTHLREVVKEIPLNKLVLETDAPYLAPVPKRGRRNEPAYIERVAETIAMVHNVGIDEVKQQTTINAKSLFAL</sequence>
<dbReference type="SUPFAM" id="SSF51556">
    <property type="entry name" value="Metallo-dependent hydrolases"/>
    <property type="match status" value="1"/>
</dbReference>
<dbReference type="NCBIfam" id="TIGR00010">
    <property type="entry name" value="YchF/TatD family DNA exonuclease"/>
    <property type="match status" value="1"/>
</dbReference>
<dbReference type="InterPro" id="IPR001130">
    <property type="entry name" value="TatD-like"/>
</dbReference>
<keyword evidence="3 4" id="KW-0378">Hydrolase</keyword>
<dbReference type="CDD" id="cd01310">
    <property type="entry name" value="TatD_DNAse"/>
    <property type="match status" value="1"/>
</dbReference>